<sequence length="277" mass="29090">MTGLHYCLLVGGLVVVCLATSKGEDPTTPATVDPVTTTAAPDPLANCSRYGNQSACCADHNCAYVSCVLPNTTNHTECHNLYNSTEEAKVAKICNITVDNVTNTDQCTHKANVTTPAPGPITTEVPVNCSSLTQSECCGEKGKSLCIFVNCTKKDATTSKPVCIIGKDVNTTCKEPNPLNICLNDTTTTPVPTTSTPAPTPKPSPSPPDTTTTSPTTTTTPATTPGSPDPHKDGAGGQHFDAASFVGGMILMGGLIVITYFGLKFYRARKDRNYRTL</sequence>
<keyword evidence="4 10" id="KW-0732">Signal</keyword>
<keyword evidence="11" id="KW-1185">Reference proteome</keyword>
<feature type="compositionally biased region" description="Low complexity" evidence="8">
    <location>
        <begin position="209"/>
        <end position="226"/>
    </location>
</feature>
<evidence type="ECO:0000256" key="1">
    <source>
        <dbReference type="ARBA" id="ARBA00004479"/>
    </source>
</evidence>
<evidence type="ECO:0000256" key="4">
    <source>
        <dbReference type="ARBA" id="ARBA00022729"/>
    </source>
</evidence>
<evidence type="ECO:0000256" key="2">
    <source>
        <dbReference type="ARBA" id="ARBA00005341"/>
    </source>
</evidence>
<dbReference type="OrthoDB" id="6160056at2759"/>
<evidence type="ECO:0000256" key="6">
    <source>
        <dbReference type="ARBA" id="ARBA00023136"/>
    </source>
</evidence>
<organism evidence="11 12">
    <name type="scientific">Crassostrea virginica</name>
    <name type="common">Eastern oyster</name>
    <dbReference type="NCBI Taxonomy" id="6565"/>
    <lineage>
        <taxon>Eukaryota</taxon>
        <taxon>Metazoa</taxon>
        <taxon>Spiralia</taxon>
        <taxon>Lophotrochozoa</taxon>
        <taxon>Mollusca</taxon>
        <taxon>Bivalvia</taxon>
        <taxon>Autobranchia</taxon>
        <taxon>Pteriomorphia</taxon>
        <taxon>Ostreida</taxon>
        <taxon>Ostreoidea</taxon>
        <taxon>Ostreidae</taxon>
        <taxon>Crassostrea</taxon>
    </lineage>
</organism>
<dbReference type="AlphaFoldDB" id="A0A8B8A7S6"/>
<dbReference type="InterPro" id="IPR007947">
    <property type="entry name" value="CD164_MGC24"/>
</dbReference>
<dbReference type="GO" id="GO:0031410">
    <property type="term" value="C:cytoplasmic vesicle"/>
    <property type="evidence" value="ECO:0007669"/>
    <property type="project" value="TreeGrafter"/>
</dbReference>
<proteinExistence type="inferred from homology"/>
<protein>
    <submittedName>
        <fullName evidence="12">Sialomucin core protein 24-like isoform X1</fullName>
    </submittedName>
</protein>
<evidence type="ECO:0000256" key="9">
    <source>
        <dbReference type="SAM" id="Phobius"/>
    </source>
</evidence>
<feature type="signal peptide" evidence="10">
    <location>
        <begin position="1"/>
        <end position="19"/>
    </location>
</feature>
<keyword evidence="7" id="KW-0325">Glycoprotein</keyword>
<feature type="transmembrane region" description="Helical" evidence="9">
    <location>
        <begin position="242"/>
        <end position="263"/>
    </location>
</feature>
<gene>
    <name evidence="12" type="primary">LOC111099613</name>
</gene>
<dbReference type="Pfam" id="PF05283">
    <property type="entry name" value="MGC-24"/>
    <property type="match status" value="1"/>
</dbReference>
<evidence type="ECO:0000256" key="5">
    <source>
        <dbReference type="ARBA" id="ARBA00022989"/>
    </source>
</evidence>
<feature type="region of interest" description="Disordered" evidence="8">
    <location>
        <begin position="184"/>
        <end position="236"/>
    </location>
</feature>
<comment type="subcellular location">
    <subcellularLocation>
        <location evidence="1">Membrane</location>
        <topology evidence="1">Single-pass type I membrane protein</topology>
    </subcellularLocation>
</comment>
<comment type="similarity">
    <text evidence="2">Belongs to the CD164 family.</text>
</comment>
<dbReference type="GO" id="GO:0016020">
    <property type="term" value="C:membrane"/>
    <property type="evidence" value="ECO:0007669"/>
    <property type="project" value="UniProtKB-SubCell"/>
</dbReference>
<feature type="compositionally biased region" description="Low complexity" evidence="8">
    <location>
        <begin position="186"/>
        <end position="197"/>
    </location>
</feature>
<dbReference type="KEGG" id="cvn:111099613"/>
<keyword evidence="5 9" id="KW-1133">Transmembrane helix</keyword>
<evidence type="ECO:0000313" key="12">
    <source>
        <dbReference type="RefSeq" id="XP_022286678.1"/>
    </source>
</evidence>
<name>A0A8B8A7S6_CRAVI</name>
<dbReference type="GeneID" id="111099613"/>
<dbReference type="PANTHER" id="PTHR11337:SF8">
    <property type="entry name" value="VISGUN, ISOFORM E"/>
    <property type="match status" value="1"/>
</dbReference>
<evidence type="ECO:0000256" key="10">
    <source>
        <dbReference type="SAM" id="SignalP"/>
    </source>
</evidence>
<dbReference type="RefSeq" id="XP_022286678.1">
    <property type="nucleotide sequence ID" value="XM_022430970.1"/>
</dbReference>
<reference evidence="12" key="1">
    <citation type="submission" date="2025-08" db="UniProtKB">
        <authorList>
            <consortium name="RefSeq"/>
        </authorList>
    </citation>
    <scope>IDENTIFICATION</scope>
    <source>
        <tissue evidence="12">Whole sample</tissue>
    </source>
</reference>
<keyword evidence="6 9" id="KW-0472">Membrane</keyword>
<feature type="compositionally biased region" description="Pro residues" evidence="8">
    <location>
        <begin position="198"/>
        <end position="208"/>
    </location>
</feature>
<accession>A0A8B8A7S6</accession>
<dbReference type="Proteomes" id="UP000694844">
    <property type="component" value="Chromosome 6"/>
</dbReference>
<evidence type="ECO:0000313" key="11">
    <source>
        <dbReference type="Proteomes" id="UP000694844"/>
    </source>
</evidence>
<dbReference type="PANTHER" id="PTHR11337">
    <property type="entry name" value="MUCIN/PORIMIN"/>
    <property type="match status" value="1"/>
</dbReference>
<keyword evidence="3 9" id="KW-0812">Transmembrane</keyword>
<evidence type="ECO:0000256" key="7">
    <source>
        <dbReference type="ARBA" id="ARBA00023180"/>
    </source>
</evidence>
<evidence type="ECO:0000256" key="8">
    <source>
        <dbReference type="SAM" id="MobiDB-lite"/>
    </source>
</evidence>
<feature type="chain" id="PRO_5034877067" evidence="10">
    <location>
        <begin position="20"/>
        <end position="277"/>
    </location>
</feature>
<evidence type="ECO:0000256" key="3">
    <source>
        <dbReference type="ARBA" id="ARBA00022692"/>
    </source>
</evidence>